<dbReference type="GO" id="GO:0005524">
    <property type="term" value="F:ATP binding"/>
    <property type="evidence" value="ECO:0007669"/>
    <property type="project" value="UniProtKB-KW"/>
</dbReference>
<feature type="domain" description="GHMP kinase N-terminal" evidence="4">
    <location>
        <begin position="108"/>
        <end position="188"/>
    </location>
</feature>
<dbReference type="Proteomes" id="UP001055712">
    <property type="component" value="Unassembled WGS sequence"/>
</dbReference>
<name>A0A9D4TPP5_CHLVU</name>
<dbReference type="InterPro" id="IPR006204">
    <property type="entry name" value="GHMP_kinase_N_dom"/>
</dbReference>
<sequence>MAAVPLCSSLQPAAFELFVPGRLCIFGEHSDWAGAMRKYNHTLTPGCTIVVGTEQGLHAHVAALAEPLLRLHSTRDDGTSLEIELPLEASALAQEAQRGGFWSYAAGTAYRLLVDFSVGGLAIDNHKTTLPLKKGLSSSAALCVLVARAFNRAYGLKLTTRGEMQYAYEGERMTPSQCGKMDQACAFGRTPVLMTYDGDVLGVQGAAVGAALHLVLVDLAASKDTVIILEQLQAAFPHPATQEQRACVELLGPINANVTQRAVQLMAAGDVAALGALMTEAQAHFTARAAPLCPSQLTSPVLHSVLSHPPIQQHVYGGKGVGSQGDGTAQLLCRDAAAQAEVCRIITQDFGMHCMPFTVPPTPGCNGTAAASQAGAAAAHLQANAAAAATAPEDANAIRANGTESIAAPSDSSDGAGGLQQQLVQALQCVKRKQAELAFAQLRLAEIEAAVQAAGAQHTGLVTAVGCI</sequence>
<dbReference type="GO" id="GO:0006012">
    <property type="term" value="P:galactose metabolic process"/>
    <property type="evidence" value="ECO:0007669"/>
    <property type="project" value="TreeGrafter"/>
</dbReference>
<dbReference type="AlphaFoldDB" id="A0A9D4TPP5"/>
<dbReference type="PANTHER" id="PTHR10457:SF7">
    <property type="entry name" value="GALACTOKINASE-RELATED"/>
    <property type="match status" value="1"/>
</dbReference>
<proteinExistence type="inferred from homology"/>
<dbReference type="SUPFAM" id="SSF55060">
    <property type="entry name" value="GHMP Kinase, C-terminal domain"/>
    <property type="match status" value="1"/>
</dbReference>
<accession>A0A9D4TPP5</accession>
<dbReference type="InterPro" id="IPR020568">
    <property type="entry name" value="Ribosomal_Su5_D2-typ_SF"/>
</dbReference>
<keyword evidence="3" id="KW-0067">ATP-binding</keyword>
<dbReference type="InterPro" id="IPR036554">
    <property type="entry name" value="GHMP_kinase_C_sf"/>
</dbReference>
<evidence type="ECO:0000259" key="4">
    <source>
        <dbReference type="Pfam" id="PF00288"/>
    </source>
</evidence>
<dbReference type="InterPro" id="IPR014721">
    <property type="entry name" value="Ribsml_uS5_D2-typ_fold_subgr"/>
</dbReference>
<evidence type="ECO:0000256" key="1">
    <source>
        <dbReference type="ARBA" id="ARBA00006566"/>
    </source>
</evidence>
<comment type="similarity">
    <text evidence="1">Belongs to the GHMP kinase family. GalK subfamily.</text>
</comment>
<dbReference type="GO" id="GO:0004335">
    <property type="term" value="F:galactokinase activity"/>
    <property type="evidence" value="ECO:0007669"/>
    <property type="project" value="TreeGrafter"/>
</dbReference>
<keyword evidence="6" id="KW-1185">Reference proteome</keyword>
<protein>
    <recommendedName>
        <fullName evidence="4">GHMP kinase N-terminal domain-containing protein</fullName>
    </recommendedName>
</protein>
<dbReference type="Gene3D" id="3.30.70.890">
    <property type="entry name" value="GHMP kinase, C-terminal domain"/>
    <property type="match status" value="1"/>
</dbReference>
<evidence type="ECO:0000313" key="5">
    <source>
        <dbReference type="EMBL" id="KAI3430459.1"/>
    </source>
</evidence>
<dbReference type="GO" id="GO:0005829">
    <property type="term" value="C:cytosol"/>
    <property type="evidence" value="ECO:0007669"/>
    <property type="project" value="TreeGrafter"/>
</dbReference>
<reference evidence="5" key="1">
    <citation type="journal article" date="2019" name="Plant J.">
        <title>Chlorella vulgaris genome assembly and annotation reveals the molecular basis for metabolic acclimation to high light conditions.</title>
        <authorList>
            <person name="Cecchin M."/>
            <person name="Marcolungo L."/>
            <person name="Rossato M."/>
            <person name="Girolomoni L."/>
            <person name="Cosentino E."/>
            <person name="Cuine S."/>
            <person name="Li-Beisson Y."/>
            <person name="Delledonne M."/>
            <person name="Ballottari M."/>
        </authorList>
    </citation>
    <scope>NUCLEOTIDE SEQUENCE</scope>
    <source>
        <strain evidence="5">211/11P</strain>
    </source>
</reference>
<evidence type="ECO:0000313" key="6">
    <source>
        <dbReference type="Proteomes" id="UP001055712"/>
    </source>
</evidence>
<organism evidence="5 6">
    <name type="scientific">Chlorella vulgaris</name>
    <name type="common">Green alga</name>
    <dbReference type="NCBI Taxonomy" id="3077"/>
    <lineage>
        <taxon>Eukaryota</taxon>
        <taxon>Viridiplantae</taxon>
        <taxon>Chlorophyta</taxon>
        <taxon>core chlorophytes</taxon>
        <taxon>Trebouxiophyceae</taxon>
        <taxon>Chlorellales</taxon>
        <taxon>Chlorellaceae</taxon>
        <taxon>Chlorella clade</taxon>
        <taxon>Chlorella</taxon>
    </lineage>
</organism>
<comment type="caution">
    <text evidence="5">The sequence shown here is derived from an EMBL/GenBank/DDBJ whole genome shotgun (WGS) entry which is preliminary data.</text>
</comment>
<reference evidence="5" key="2">
    <citation type="submission" date="2020-11" db="EMBL/GenBank/DDBJ databases">
        <authorList>
            <person name="Cecchin M."/>
            <person name="Marcolungo L."/>
            <person name="Rossato M."/>
            <person name="Girolomoni L."/>
            <person name="Cosentino E."/>
            <person name="Cuine S."/>
            <person name="Li-Beisson Y."/>
            <person name="Delledonne M."/>
            <person name="Ballottari M."/>
        </authorList>
    </citation>
    <scope>NUCLEOTIDE SEQUENCE</scope>
    <source>
        <strain evidence="5">211/11P</strain>
        <tissue evidence="5">Whole cell</tissue>
    </source>
</reference>
<dbReference type="Pfam" id="PF00288">
    <property type="entry name" value="GHMP_kinases_N"/>
    <property type="match status" value="1"/>
</dbReference>
<dbReference type="EMBL" id="SIDB01000007">
    <property type="protein sequence ID" value="KAI3430459.1"/>
    <property type="molecule type" value="Genomic_DNA"/>
</dbReference>
<dbReference type="PRINTS" id="PR00959">
    <property type="entry name" value="MEVGALKINASE"/>
</dbReference>
<gene>
    <name evidence="5" type="ORF">D9Q98_005054</name>
</gene>
<evidence type="ECO:0000256" key="2">
    <source>
        <dbReference type="ARBA" id="ARBA00022741"/>
    </source>
</evidence>
<keyword evidence="2" id="KW-0547">Nucleotide-binding</keyword>
<evidence type="ECO:0000256" key="3">
    <source>
        <dbReference type="ARBA" id="ARBA00022840"/>
    </source>
</evidence>
<dbReference type="PANTHER" id="PTHR10457">
    <property type="entry name" value="MEVALONATE KINASE/GALACTOKINASE"/>
    <property type="match status" value="1"/>
</dbReference>
<dbReference type="OrthoDB" id="188923at2759"/>
<dbReference type="Gene3D" id="3.30.230.10">
    <property type="match status" value="1"/>
</dbReference>
<dbReference type="SUPFAM" id="SSF54211">
    <property type="entry name" value="Ribosomal protein S5 domain 2-like"/>
    <property type="match status" value="1"/>
</dbReference>